<dbReference type="SUPFAM" id="SSF54637">
    <property type="entry name" value="Thioesterase/thiol ester dehydrase-isomerase"/>
    <property type="match status" value="1"/>
</dbReference>
<dbReference type="PANTHER" id="PTHR31793">
    <property type="entry name" value="4-HYDROXYBENZOYL-COA THIOESTERASE FAMILY MEMBER"/>
    <property type="match status" value="1"/>
</dbReference>
<organism evidence="3 4">
    <name type="scientific">Chitinimonas lacunae</name>
    <dbReference type="NCBI Taxonomy" id="1963018"/>
    <lineage>
        <taxon>Bacteria</taxon>
        <taxon>Pseudomonadati</taxon>
        <taxon>Pseudomonadota</taxon>
        <taxon>Betaproteobacteria</taxon>
        <taxon>Neisseriales</taxon>
        <taxon>Chitinibacteraceae</taxon>
        <taxon>Chitinimonas</taxon>
    </lineage>
</organism>
<dbReference type="RefSeq" id="WP_378159978.1">
    <property type="nucleotide sequence ID" value="NZ_JBHSBU010000001.1"/>
</dbReference>
<reference evidence="4" key="1">
    <citation type="journal article" date="2019" name="Int. J. Syst. Evol. Microbiol.">
        <title>The Global Catalogue of Microorganisms (GCM) 10K type strain sequencing project: providing services to taxonomists for standard genome sequencing and annotation.</title>
        <authorList>
            <consortium name="The Broad Institute Genomics Platform"/>
            <consortium name="The Broad Institute Genome Sequencing Center for Infectious Disease"/>
            <person name="Wu L."/>
            <person name="Ma J."/>
        </authorList>
    </citation>
    <scope>NUCLEOTIDE SEQUENCE [LARGE SCALE GENOMIC DNA]</scope>
    <source>
        <strain evidence="4">LMG 29894</strain>
    </source>
</reference>
<dbReference type="InterPro" id="IPR029069">
    <property type="entry name" value="HotDog_dom_sf"/>
</dbReference>
<proteinExistence type="inferred from homology"/>
<evidence type="ECO:0000313" key="3">
    <source>
        <dbReference type="EMBL" id="MFC4157875.1"/>
    </source>
</evidence>
<dbReference type="InterPro" id="IPR050563">
    <property type="entry name" value="4-hydroxybenzoyl-CoA_TE"/>
</dbReference>
<name>A0ABV8MKQ4_9NEIS</name>
<dbReference type="PANTHER" id="PTHR31793:SF27">
    <property type="entry name" value="NOVEL THIOESTERASE SUPERFAMILY DOMAIN AND SAPOSIN A-TYPE DOMAIN CONTAINING PROTEIN (0610012H03RIK)"/>
    <property type="match status" value="1"/>
</dbReference>
<gene>
    <name evidence="3" type="ORF">ACFOW7_00760</name>
</gene>
<evidence type="ECO:0000313" key="4">
    <source>
        <dbReference type="Proteomes" id="UP001595791"/>
    </source>
</evidence>
<sequence>MARVKLDLPQSFAFSTPIEIGIGLINYGGHLGNDSALTLVHEARLRFLASFGFNELDIEGRGLIQADAVLVYKAQVHWGDVLIAEVTVDDFNKYGCDFYYRFRQRDTGRDVLHAKTGLVFFDYAARRTVSVPPSFIVAMGAVAPQGENA</sequence>
<dbReference type="EMBL" id="JBHSBU010000001">
    <property type="protein sequence ID" value="MFC4157875.1"/>
    <property type="molecule type" value="Genomic_DNA"/>
</dbReference>
<comment type="similarity">
    <text evidence="1">Belongs to the 4-hydroxybenzoyl-CoA thioesterase family.</text>
</comment>
<accession>A0ABV8MKQ4</accession>
<dbReference type="Pfam" id="PF13279">
    <property type="entry name" value="4HBT_2"/>
    <property type="match status" value="1"/>
</dbReference>
<evidence type="ECO:0000256" key="2">
    <source>
        <dbReference type="ARBA" id="ARBA00022801"/>
    </source>
</evidence>
<dbReference type="Gene3D" id="3.10.129.10">
    <property type="entry name" value="Hotdog Thioesterase"/>
    <property type="match status" value="1"/>
</dbReference>
<keyword evidence="2 3" id="KW-0378">Hydrolase</keyword>
<evidence type="ECO:0000256" key="1">
    <source>
        <dbReference type="ARBA" id="ARBA00005953"/>
    </source>
</evidence>
<dbReference type="CDD" id="cd00586">
    <property type="entry name" value="4HBT"/>
    <property type="match status" value="1"/>
</dbReference>
<keyword evidence="4" id="KW-1185">Reference proteome</keyword>
<dbReference type="GO" id="GO:0016787">
    <property type="term" value="F:hydrolase activity"/>
    <property type="evidence" value="ECO:0007669"/>
    <property type="project" value="UniProtKB-KW"/>
</dbReference>
<protein>
    <submittedName>
        <fullName evidence="3">Acyl-CoA thioesterase</fullName>
        <ecNumber evidence="3">3.1.2.-</ecNumber>
    </submittedName>
</protein>
<dbReference type="EC" id="3.1.2.-" evidence="3"/>
<dbReference type="Proteomes" id="UP001595791">
    <property type="component" value="Unassembled WGS sequence"/>
</dbReference>
<comment type="caution">
    <text evidence="3">The sequence shown here is derived from an EMBL/GenBank/DDBJ whole genome shotgun (WGS) entry which is preliminary data.</text>
</comment>